<comment type="caution">
    <text evidence="2">The sequence shown here is derived from an EMBL/GenBank/DDBJ whole genome shotgun (WGS) entry which is preliminary data.</text>
</comment>
<organism evidence="2 3">
    <name type="scientific">Parasedimentitalea huanghaiensis</name>
    <dbReference type="NCBI Taxonomy" id="2682100"/>
    <lineage>
        <taxon>Bacteria</taxon>
        <taxon>Pseudomonadati</taxon>
        <taxon>Pseudomonadota</taxon>
        <taxon>Alphaproteobacteria</taxon>
        <taxon>Rhodobacterales</taxon>
        <taxon>Paracoccaceae</taxon>
        <taxon>Parasedimentitalea</taxon>
    </lineage>
</organism>
<dbReference type="EMBL" id="WQLV01000002">
    <property type="protein sequence ID" value="MVO15178.1"/>
    <property type="molecule type" value="Genomic_DNA"/>
</dbReference>
<evidence type="ECO:0000313" key="3">
    <source>
        <dbReference type="Proteomes" id="UP000478892"/>
    </source>
</evidence>
<name>A0A6L6WD25_9RHOB</name>
<sequence>MLKRLNNTRFWALLGVAAILTGSVVMLFRLHPPIVMTLAAGPSGGAYHQLAGRYRAILARDGIDLVVVDTAGSAENAGLIETTQVDAAFLQGGIGVQGQSTEAIGAIFFEPMVFLTRQDIEVPANPALWSDLRISSGRLGSGTAAAFDDFQTAVGLRPSLNQHFDMGYSDAVSALIKGTIDVAVFVAPIDAPYLVAAYADHRIRLLPLDYSEAISRRLNYANTVTVPTGAISLKPVVPPVPRQLLALEARLAISDGLHPALVNRLTMAAIELHSARDIITDQGQFPSVEGTGLSVNNAARQLILNGPSTWHDWLPYWMAAQVNRLFLLMLPILFLLLPMLRAVPSLYAFLMRWRVLQHYPEIKQIEDDLAQAPDLSLLVEMDQRLVELDERLAQVRLPPLYRQTAYNARIHIELVRKRISAQQEAVAF</sequence>
<gene>
    <name evidence="2" type="ORF">GO984_05070</name>
</gene>
<dbReference type="InterPro" id="IPR011852">
    <property type="entry name" value="TRAP_TAXI"/>
</dbReference>
<feature type="transmembrane region" description="Helical" evidence="1">
    <location>
        <begin position="325"/>
        <end position="350"/>
    </location>
</feature>
<keyword evidence="1" id="KW-1133">Transmembrane helix</keyword>
<keyword evidence="1" id="KW-0472">Membrane</keyword>
<dbReference type="Pfam" id="PF16868">
    <property type="entry name" value="NMT1_3"/>
    <property type="match status" value="1"/>
</dbReference>
<dbReference type="PANTHER" id="PTHR42941:SF1">
    <property type="entry name" value="SLL1037 PROTEIN"/>
    <property type="match status" value="1"/>
</dbReference>
<evidence type="ECO:0008006" key="4">
    <source>
        <dbReference type="Google" id="ProtNLM"/>
    </source>
</evidence>
<keyword evidence="1" id="KW-0812">Transmembrane</keyword>
<keyword evidence="3" id="KW-1185">Reference proteome</keyword>
<dbReference type="RefSeq" id="WP_157021473.1">
    <property type="nucleotide sequence ID" value="NZ_WQLV01000002.1"/>
</dbReference>
<protein>
    <recommendedName>
        <fullName evidence="4">C4-dicarboxylate ABC transporter substrate-binding protein</fullName>
    </recommendedName>
</protein>
<evidence type="ECO:0000313" key="2">
    <source>
        <dbReference type="EMBL" id="MVO15178.1"/>
    </source>
</evidence>
<dbReference type="Gene3D" id="3.40.190.10">
    <property type="entry name" value="Periplasmic binding protein-like II"/>
    <property type="match status" value="2"/>
</dbReference>
<accession>A0A6L6WD25</accession>
<dbReference type="SUPFAM" id="SSF53850">
    <property type="entry name" value="Periplasmic binding protein-like II"/>
    <property type="match status" value="1"/>
</dbReference>
<evidence type="ECO:0000256" key="1">
    <source>
        <dbReference type="SAM" id="Phobius"/>
    </source>
</evidence>
<dbReference type="AlphaFoldDB" id="A0A6L6WD25"/>
<proteinExistence type="predicted"/>
<dbReference type="PANTHER" id="PTHR42941">
    <property type="entry name" value="SLL1037 PROTEIN"/>
    <property type="match status" value="1"/>
</dbReference>
<reference evidence="2 3" key="1">
    <citation type="submission" date="2019-12" db="EMBL/GenBank/DDBJ databases">
        <authorList>
            <person name="Zhang Y.-J."/>
        </authorList>
    </citation>
    <scope>NUCLEOTIDE SEQUENCE [LARGE SCALE GENOMIC DNA]</scope>
    <source>
        <strain evidence="2 3">CY05</strain>
    </source>
</reference>
<dbReference type="Proteomes" id="UP000478892">
    <property type="component" value="Unassembled WGS sequence"/>
</dbReference>